<comment type="caution">
    <text evidence="1">The sequence shown here is derived from an EMBL/GenBank/DDBJ whole genome shotgun (WGS) entry which is preliminary data.</text>
</comment>
<dbReference type="EMBL" id="CM047910">
    <property type="protein sequence ID" value="KAJ0074740.1"/>
    <property type="molecule type" value="Genomic_DNA"/>
</dbReference>
<organism evidence="1 2">
    <name type="scientific">Pistacia atlantica</name>
    <dbReference type="NCBI Taxonomy" id="434234"/>
    <lineage>
        <taxon>Eukaryota</taxon>
        <taxon>Viridiplantae</taxon>
        <taxon>Streptophyta</taxon>
        <taxon>Embryophyta</taxon>
        <taxon>Tracheophyta</taxon>
        <taxon>Spermatophyta</taxon>
        <taxon>Magnoliopsida</taxon>
        <taxon>eudicotyledons</taxon>
        <taxon>Gunneridae</taxon>
        <taxon>Pentapetalae</taxon>
        <taxon>rosids</taxon>
        <taxon>malvids</taxon>
        <taxon>Sapindales</taxon>
        <taxon>Anacardiaceae</taxon>
        <taxon>Pistacia</taxon>
    </lineage>
</organism>
<reference evidence="2" key="1">
    <citation type="journal article" date="2023" name="G3 (Bethesda)">
        <title>Genome assembly and association tests identify interacting loci associated with vigor, precocity, and sex in interspecific pistachio rootstocks.</title>
        <authorList>
            <person name="Palmer W."/>
            <person name="Jacygrad E."/>
            <person name="Sagayaradj S."/>
            <person name="Cavanaugh K."/>
            <person name="Han R."/>
            <person name="Bertier L."/>
            <person name="Beede B."/>
            <person name="Kafkas S."/>
            <person name="Golino D."/>
            <person name="Preece J."/>
            <person name="Michelmore R."/>
        </authorList>
    </citation>
    <scope>NUCLEOTIDE SEQUENCE [LARGE SCALE GENOMIC DNA]</scope>
</reference>
<name>A0ACC0ZRI1_9ROSI</name>
<keyword evidence="2" id="KW-1185">Reference proteome</keyword>
<proteinExistence type="predicted"/>
<sequence length="239" mass="27256">MGLEDELLHVQVFTASLRGHVTCTRRSRFTMRCGRKDISWTSLPTTCCWMLWPKMKRHAMKGSVWILPGHRQFHGSLLADLQYFDRLMKPKVLLKTWNRSITLSKLGHASEAHRLFCNMWSLDDRGDRDAYMSMLESMCSTGKTTKAMDMLSKIHEKGIGPDTIMYNTILSSLGRVGNIDEAVKVFEELENDNYKPDIISYNSLINCLGKNVVDLNSVSINQVKFEHGEAQAGLEPVRL</sequence>
<dbReference type="Proteomes" id="UP001164250">
    <property type="component" value="Chromosome 15"/>
</dbReference>
<gene>
    <name evidence="1" type="ORF">Patl1_33877</name>
</gene>
<evidence type="ECO:0000313" key="1">
    <source>
        <dbReference type="EMBL" id="KAJ0074740.1"/>
    </source>
</evidence>
<evidence type="ECO:0000313" key="2">
    <source>
        <dbReference type="Proteomes" id="UP001164250"/>
    </source>
</evidence>
<accession>A0ACC0ZRI1</accession>
<protein>
    <submittedName>
        <fullName evidence="1">Uncharacterized protein</fullName>
    </submittedName>
</protein>